<evidence type="ECO:0000313" key="1">
    <source>
        <dbReference type="EMBL" id="EFQ84529.1"/>
    </source>
</evidence>
<reference evidence="1" key="1">
    <citation type="submission" date="2010-08" db="EMBL/GenBank/DDBJ databases">
        <authorList>
            <person name="Muzny D."/>
            <person name="Qin X."/>
            <person name="Buhay C."/>
            <person name="Dugan-Rocha S."/>
            <person name="Ding Y."/>
            <person name="Chen G."/>
            <person name="Hawes A."/>
            <person name="Holder M."/>
            <person name="Jhangiani S."/>
            <person name="Johnson A."/>
            <person name="Khan Z."/>
            <person name="Li Z."/>
            <person name="Liu W."/>
            <person name="Liu X."/>
            <person name="Perez L."/>
            <person name="Shen H."/>
            <person name="Wang Q."/>
            <person name="Watt J."/>
            <person name="Xi L."/>
            <person name="Xin Y."/>
            <person name="Zhou J."/>
            <person name="Deng J."/>
            <person name="Jiang H."/>
            <person name="Liu Y."/>
            <person name="Qu J."/>
            <person name="Song X.-Z."/>
            <person name="Zhang L."/>
            <person name="Villasana D."/>
            <person name="Johnson A."/>
            <person name="Liu J."/>
            <person name="Liyanage D."/>
            <person name="Lorensuhewa L."/>
            <person name="Robinson T."/>
            <person name="Song A."/>
            <person name="Song B.-B."/>
            <person name="Dinh H."/>
            <person name="Thornton R."/>
            <person name="Coyle M."/>
            <person name="Francisco L."/>
            <person name="Jackson L."/>
            <person name="Javaid M."/>
            <person name="Korchina V."/>
            <person name="Kovar C."/>
            <person name="Mata R."/>
            <person name="Mathew T."/>
            <person name="Ngo R."/>
            <person name="Nguyen L."/>
            <person name="Nguyen N."/>
            <person name="Okwuonu G."/>
            <person name="Ongeri F."/>
            <person name="Pham C."/>
            <person name="Simmons D."/>
            <person name="Wilczek-Boney K."/>
            <person name="Hale W."/>
            <person name="Jakkamsetti A."/>
            <person name="Pham P."/>
            <person name="Ruth R."/>
            <person name="San Lucas F."/>
            <person name="Warren J."/>
            <person name="Zhang J."/>
            <person name="Zhao Z."/>
            <person name="Zhou C."/>
            <person name="Zhu D."/>
            <person name="Lee S."/>
            <person name="Bess C."/>
            <person name="Blankenburg K."/>
            <person name="Forbes L."/>
            <person name="Fu Q."/>
            <person name="Gubbala S."/>
            <person name="Hirani K."/>
            <person name="Jayaseelan J.C."/>
            <person name="Lara F."/>
            <person name="Munidasa M."/>
            <person name="Palculict T."/>
            <person name="Patil S."/>
            <person name="Pu L.-L."/>
            <person name="Saada N."/>
            <person name="Tang L."/>
            <person name="Weissenberger G."/>
            <person name="Zhu Y."/>
            <person name="Hemphill L."/>
            <person name="Shang Y."/>
            <person name="Youmans B."/>
            <person name="Ayvaz T."/>
            <person name="Ross M."/>
            <person name="Santibanez J."/>
            <person name="Aqrawi P."/>
            <person name="Gross S."/>
            <person name="Joshi V."/>
            <person name="Fowler G."/>
            <person name="Nazareth L."/>
            <person name="Reid J."/>
            <person name="Worley K."/>
            <person name="Petrosino J."/>
            <person name="Highlander S."/>
            <person name="Gibbs R."/>
        </authorList>
    </citation>
    <scope>NUCLEOTIDE SEQUENCE [LARGE SCALE GENOMIC DNA]</scope>
    <source>
        <strain evidence="1">DSM 15272</strain>
    </source>
</reference>
<organism evidence="1 2">
    <name type="scientific">Aeromicrobium marinum DSM 15272</name>
    <dbReference type="NCBI Taxonomy" id="585531"/>
    <lineage>
        <taxon>Bacteria</taxon>
        <taxon>Bacillati</taxon>
        <taxon>Actinomycetota</taxon>
        <taxon>Actinomycetes</taxon>
        <taxon>Propionibacteriales</taxon>
        <taxon>Nocardioidaceae</taxon>
        <taxon>Aeromicrobium</taxon>
    </lineage>
</organism>
<sequence length="46" mass="4657">MVVTSLGALRVRRVVDPSAASGGWVDLVGSWPGGVGPTVLASLLRP</sequence>
<accession>E2S8M4</accession>
<evidence type="ECO:0000313" key="2">
    <source>
        <dbReference type="Proteomes" id="UP000003111"/>
    </source>
</evidence>
<dbReference type="Proteomes" id="UP000003111">
    <property type="component" value="Unassembled WGS sequence"/>
</dbReference>
<dbReference type="AlphaFoldDB" id="E2S8M4"/>
<comment type="caution">
    <text evidence="1">The sequence shown here is derived from an EMBL/GenBank/DDBJ whole genome shotgun (WGS) entry which is preliminary data.</text>
</comment>
<gene>
    <name evidence="1" type="ORF">HMPREF0063_10381</name>
</gene>
<proteinExistence type="predicted"/>
<protein>
    <submittedName>
        <fullName evidence="1">Uncharacterized protein</fullName>
    </submittedName>
</protein>
<keyword evidence="2" id="KW-1185">Reference proteome</keyword>
<dbReference type="HOGENOM" id="CLU_3179237_0_0_11"/>
<dbReference type="EMBL" id="ACLF03000002">
    <property type="protein sequence ID" value="EFQ84529.1"/>
    <property type="molecule type" value="Genomic_DNA"/>
</dbReference>
<name>E2S8M4_9ACTN</name>